<keyword evidence="1" id="KW-0812">Transmembrane</keyword>
<reference evidence="2" key="1">
    <citation type="submission" date="2020-08" db="EMBL/GenBank/DDBJ databases">
        <title>Multicomponent nature underlies the extraordinary mechanical properties of spider dragline silk.</title>
        <authorList>
            <person name="Kono N."/>
            <person name="Nakamura H."/>
            <person name="Mori M."/>
            <person name="Yoshida Y."/>
            <person name="Ohtoshi R."/>
            <person name="Malay A.D."/>
            <person name="Moran D.A.P."/>
            <person name="Tomita M."/>
            <person name="Numata K."/>
            <person name="Arakawa K."/>
        </authorList>
    </citation>
    <scope>NUCLEOTIDE SEQUENCE</scope>
</reference>
<evidence type="ECO:0000313" key="2">
    <source>
        <dbReference type="EMBL" id="GFU52406.1"/>
    </source>
</evidence>
<keyword evidence="3" id="KW-1185">Reference proteome</keyword>
<dbReference type="EMBL" id="BMAW01038513">
    <property type="protein sequence ID" value="GFU52406.1"/>
    <property type="molecule type" value="Genomic_DNA"/>
</dbReference>
<protein>
    <submittedName>
        <fullName evidence="2">Uncharacterized protein</fullName>
    </submittedName>
</protein>
<evidence type="ECO:0000256" key="1">
    <source>
        <dbReference type="SAM" id="Phobius"/>
    </source>
</evidence>
<organism evidence="2 3">
    <name type="scientific">Nephila pilipes</name>
    <name type="common">Giant wood spider</name>
    <name type="synonym">Nephila maculata</name>
    <dbReference type="NCBI Taxonomy" id="299642"/>
    <lineage>
        <taxon>Eukaryota</taxon>
        <taxon>Metazoa</taxon>
        <taxon>Ecdysozoa</taxon>
        <taxon>Arthropoda</taxon>
        <taxon>Chelicerata</taxon>
        <taxon>Arachnida</taxon>
        <taxon>Araneae</taxon>
        <taxon>Araneomorphae</taxon>
        <taxon>Entelegynae</taxon>
        <taxon>Araneoidea</taxon>
        <taxon>Nephilidae</taxon>
        <taxon>Nephila</taxon>
    </lineage>
</organism>
<keyword evidence="1" id="KW-1133">Transmembrane helix</keyword>
<dbReference type="Proteomes" id="UP000887013">
    <property type="component" value="Unassembled WGS sequence"/>
</dbReference>
<proteinExistence type="predicted"/>
<accession>A0A8X6UWB3</accession>
<sequence length="84" mass="9815">MMNILLDVYWWYLGQCSGGRYQQDRDKEMKTGYKDWSFSDDNIAVDTPQNRINDSHIALKLISYLIYLVITDFSSILIDVLLSS</sequence>
<name>A0A8X6UWB3_NEPPI</name>
<dbReference type="AlphaFoldDB" id="A0A8X6UWB3"/>
<feature type="transmembrane region" description="Helical" evidence="1">
    <location>
        <begin position="61"/>
        <end position="82"/>
    </location>
</feature>
<keyword evidence="1" id="KW-0472">Membrane</keyword>
<gene>
    <name evidence="2" type="ORF">NPIL_410291</name>
</gene>
<evidence type="ECO:0000313" key="3">
    <source>
        <dbReference type="Proteomes" id="UP000887013"/>
    </source>
</evidence>
<comment type="caution">
    <text evidence="2">The sequence shown here is derived from an EMBL/GenBank/DDBJ whole genome shotgun (WGS) entry which is preliminary data.</text>
</comment>